<gene>
    <name evidence="1" type="ORF">ENSA7_38420</name>
</gene>
<dbReference type="AlphaFoldDB" id="A0A2S9YN63"/>
<comment type="caution">
    <text evidence="1">The sequence shown here is derived from an EMBL/GenBank/DDBJ whole genome shotgun (WGS) entry which is preliminary data.</text>
</comment>
<name>A0A2S9YN63_9BACT</name>
<dbReference type="EMBL" id="PVNL01000074">
    <property type="protein sequence ID" value="PRQ06522.1"/>
    <property type="molecule type" value="Genomic_DNA"/>
</dbReference>
<organism evidence="1 2">
    <name type="scientific">Enhygromyxa salina</name>
    <dbReference type="NCBI Taxonomy" id="215803"/>
    <lineage>
        <taxon>Bacteria</taxon>
        <taxon>Pseudomonadati</taxon>
        <taxon>Myxococcota</taxon>
        <taxon>Polyangia</taxon>
        <taxon>Nannocystales</taxon>
        <taxon>Nannocystaceae</taxon>
        <taxon>Enhygromyxa</taxon>
    </lineage>
</organism>
<proteinExistence type="predicted"/>
<sequence length="154" mass="16965">MYWRVVPGVVHVVAHTHVAPSDEDWDAYLADVLANLGTIKGALVYTHRVGPSAPQRARSNEAFTRAGAELQTVIMTASRMTQGIVTALSWAMGAKIKAFSTRDFAGAVNCLNLDPEEQIRTRVVLKQLARAAEVEVDAFADESGRFRQRLEEKK</sequence>
<dbReference type="Proteomes" id="UP000238823">
    <property type="component" value="Unassembled WGS sequence"/>
</dbReference>
<evidence type="ECO:0000313" key="1">
    <source>
        <dbReference type="EMBL" id="PRQ06522.1"/>
    </source>
</evidence>
<accession>A0A2S9YN63</accession>
<reference evidence="1 2" key="1">
    <citation type="submission" date="2018-03" db="EMBL/GenBank/DDBJ databases">
        <title>Draft Genome Sequences of the Obligatory Marine Myxobacteria Enhygromyxa salina SWB007.</title>
        <authorList>
            <person name="Poehlein A."/>
            <person name="Moghaddam J.A."/>
            <person name="Harms H."/>
            <person name="Alanjari M."/>
            <person name="Koenig G.M."/>
            <person name="Daniel R."/>
            <person name="Schaeberle T.F."/>
        </authorList>
    </citation>
    <scope>NUCLEOTIDE SEQUENCE [LARGE SCALE GENOMIC DNA]</scope>
    <source>
        <strain evidence="1 2">SWB007</strain>
    </source>
</reference>
<protein>
    <submittedName>
        <fullName evidence="1">Uncharacterized protein</fullName>
    </submittedName>
</protein>
<evidence type="ECO:0000313" key="2">
    <source>
        <dbReference type="Proteomes" id="UP000238823"/>
    </source>
</evidence>